<dbReference type="EMBL" id="RSDZ01000122">
    <property type="protein sequence ID" value="RXG42788.1"/>
    <property type="molecule type" value="Genomic_DNA"/>
</dbReference>
<dbReference type="GO" id="GO:0008270">
    <property type="term" value="F:zinc ion binding"/>
    <property type="evidence" value="ECO:0007669"/>
    <property type="project" value="UniProtKB-KW"/>
</dbReference>
<dbReference type="SMART" id="SM00184">
    <property type="entry name" value="RING"/>
    <property type="match status" value="1"/>
</dbReference>
<dbReference type="InterPro" id="IPR001841">
    <property type="entry name" value="Znf_RING"/>
</dbReference>
<dbReference type="EMBL" id="MPSH01000019">
    <property type="protein sequence ID" value="PNH30678.1"/>
    <property type="molecule type" value="Genomic_DNA"/>
</dbReference>
<feature type="domain" description="RING-type" evidence="3">
    <location>
        <begin position="33"/>
        <end position="84"/>
    </location>
</feature>
<gene>
    <name evidence="4" type="ORF">BJF96_g5945</name>
    <name evidence="5" type="ORF">VDGE_08376</name>
</gene>
<name>A0A2J8DD69_VERDA</name>
<dbReference type="InterPro" id="IPR013083">
    <property type="entry name" value="Znf_RING/FYVE/PHD"/>
</dbReference>
<dbReference type="Proteomes" id="UP000236305">
    <property type="component" value="Unassembled WGS sequence"/>
</dbReference>
<evidence type="ECO:0000256" key="1">
    <source>
        <dbReference type="PROSITE-ProRule" id="PRU00175"/>
    </source>
</evidence>
<organism evidence="5 7">
    <name type="scientific">Verticillium dahliae</name>
    <name type="common">Verticillium wilt</name>
    <dbReference type="NCBI Taxonomy" id="27337"/>
    <lineage>
        <taxon>Eukaryota</taxon>
        <taxon>Fungi</taxon>
        <taxon>Dikarya</taxon>
        <taxon>Ascomycota</taxon>
        <taxon>Pezizomycotina</taxon>
        <taxon>Sordariomycetes</taxon>
        <taxon>Hypocreomycetidae</taxon>
        <taxon>Glomerellales</taxon>
        <taxon>Plectosphaerellaceae</taxon>
        <taxon>Verticillium</taxon>
    </lineage>
</organism>
<sequence length="203" mass="23701">MQSVFPQFETAWVLPPPPPSSSHASTETTDADCSICYEQVGRVKPEGTIESWLHFPCGHRFGSLCLLNWLFADTVTKFDCPMCRRLLHWECGHLAVPSPAPFGRKEVARYAAEPRRPLPGPCEFCQEWCKAGFRERMERRSRKVMRLLRDRRASVLQAILVRARVERDYRDDVWRHWYTERLDEALMDGDVLWPPKRGSARRK</sequence>
<comment type="caution">
    <text evidence="5">The sequence shown here is derived from an EMBL/GenBank/DDBJ whole genome shotgun (WGS) entry which is preliminary data.</text>
</comment>
<keyword evidence="1" id="KW-0863">Zinc-finger</keyword>
<dbReference type="OMA" id="RKEVAWY"/>
<evidence type="ECO:0000313" key="4">
    <source>
        <dbReference type="EMBL" id="PNH30678.1"/>
    </source>
</evidence>
<evidence type="ECO:0000313" key="6">
    <source>
        <dbReference type="Proteomes" id="UP000236305"/>
    </source>
</evidence>
<evidence type="ECO:0000259" key="3">
    <source>
        <dbReference type="PROSITE" id="PS50089"/>
    </source>
</evidence>
<evidence type="ECO:0000313" key="5">
    <source>
        <dbReference type="EMBL" id="RXG42788.1"/>
    </source>
</evidence>
<reference evidence="5 7" key="2">
    <citation type="submission" date="2018-12" db="EMBL/GenBank/DDBJ databases">
        <title>Genome of Verticillium dahliae isolate Getta Getta.</title>
        <authorList>
            <person name="Gardiner D.M."/>
        </authorList>
    </citation>
    <scope>NUCLEOTIDE SEQUENCE [LARGE SCALE GENOMIC DNA]</scope>
    <source>
        <strain evidence="5 7">Getta Getta</strain>
    </source>
</reference>
<evidence type="ECO:0000313" key="7">
    <source>
        <dbReference type="Proteomes" id="UP000288725"/>
    </source>
</evidence>
<evidence type="ECO:0000256" key="2">
    <source>
        <dbReference type="SAM" id="MobiDB-lite"/>
    </source>
</evidence>
<dbReference type="PROSITE" id="PS50089">
    <property type="entry name" value="ZF_RING_2"/>
    <property type="match status" value="1"/>
</dbReference>
<proteinExistence type="predicted"/>
<dbReference type="AlphaFoldDB" id="A0A2J8DD69"/>
<dbReference type="Proteomes" id="UP000288725">
    <property type="component" value="Unassembled WGS sequence"/>
</dbReference>
<keyword evidence="1" id="KW-0862">Zinc</keyword>
<feature type="region of interest" description="Disordered" evidence="2">
    <location>
        <begin position="1"/>
        <end position="27"/>
    </location>
</feature>
<keyword evidence="1" id="KW-0479">Metal-binding</keyword>
<dbReference type="CDD" id="cd16448">
    <property type="entry name" value="RING-H2"/>
    <property type="match status" value="1"/>
</dbReference>
<protein>
    <recommendedName>
        <fullName evidence="3">RING-type domain-containing protein</fullName>
    </recommendedName>
</protein>
<accession>A0A2J8DD69</accession>
<dbReference type="SUPFAM" id="SSF57850">
    <property type="entry name" value="RING/U-box"/>
    <property type="match status" value="1"/>
</dbReference>
<reference evidence="4 6" key="1">
    <citation type="submission" date="2017-12" db="EMBL/GenBank/DDBJ databases">
        <title>Comparative genomics yields insights into virulence evolution of Verticillium dahliae.</title>
        <authorList>
            <person name="Fan R."/>
            <person name="Armitage A.D."/>
            <person name="Cascant-Lopez E."/>
            <person name="Sobczyk M."/>
            <person name="Cockerton H.M."/>
            <person name="Harrison R.J."/>
        </authorList>
    </citation>
    <scope>NUCLEOTIDE SEQUENCE [LARGE SCALE GENOMIC DNA]</scope>
    <source>
        <strain evidence="4 6">12008</strain>
    </source>
</reference>
<dbReference type="OrthoDB" id="8062037at2759"/>
<dbReference type="Gene3D" id="3.30.40.10">
    <property type="entry name" value="Zinc/RING finger domain, C3HC4 (zinc finger)"/>
    <property type="match status" value="1"/>
</dbReference>
<dbReference type="Pfam" id="PF13639">
    <property type="entry name" value="zf-RING_2"/>
    <property type="match status" value="1"/>
</dbReference>